<dbReference type="RefSeq" id="WP_201564251.1">
    <property type="nucleotide sequence ID" value="NZ_CAJGZK010000022.1"/>
</dbReference>
<sequence length="61" mass="6960">MTNITATAKNAMHNNRFSARSSSLRFWAGNKNKPQFGQQESIWSNTLNERAFSQRSGELLQ</sequence>
<evidence type="ECO:0000313" key="2">
    <source>
        <dbReference type="Proteomes" id="UP001596264"/>
    </source>
</evidence>
<gene>
    <name evidence="1" type="ORF">ACFP58_13335</name>
</gene>
<accession>A0ABW1WCQ7</accession>
<dbReference type="Proteomes" id="UP001596264">
    <property type="component" value="Unassembled WGS sequence"/>
</dbReference>
<protein>
    <submittedName>
        <fullName evidence="1">Uncharacterized protein</fullName>
    </submittedName>
</protein>
<organism evidence="1 2">
    <name type="scientific">Psychrobacter glacincola</name>
    <dbReference type="NCBI Taxonomy" id="56810"/>
    <lineage>
        <taxon>Bacteria</taxon>
        <taxon>Pseudomonadati</taxon>
        <taxon>Pseudomonadota</taxon>
        <taxon>Gammaproteobacteria</taxon>
        <taxon>Moraxellales</taxon>
        <taxon>Moraxellaceae</taxon>
        <taxon>Psychrobacter</taxon>
    </lineage>
</organism>
<reference evidence="2" key="1">
    <citation type="journal article" date="2019" name="Int. J. Syst. Evol. Microbiol.">
        <title>The Global Catalogue of Microorganisms (GCM) 10K type strain sequencing project: providing services to taxonomists for standard genome sequencing and annotation.</title>
        <authorList>
            <consortium name="The Broad Institute Genomics Platform"/>
            <consortium name="The Broad Institute Genome Sequencing Center for Infectious Disease"/>
            <person name="Wu L."/>
            <person name="Ma J."/>
        </authorList>
    </citation>
    <scope>NUCLEOTIDE SEQUENCE [LARGE SCALE GENOMIC DNA]</scope>
    <source>
        <strain evidence="2">CCM 2050</strain>
    </source>
</reference>
<comment type="caution">
    <text evidence="1">The sequence shown here is derived from an EMBL/GenBank/DDBJ whole genome shotgun (WGS) entry which is preliminary data.</text>
</comment>
<name>A0ABW1WCQ7_9GAMM</name>
<evidence type="ECO:0000313" key="1">
    <source>
        <dbReference type="EMBL" id="MFC6382427.1"/>
    </source>
</evidence>
<proteinExistence type="predicted"/>
<keyword evidence="2" id="KW-1185">Reference proteome</keyword>
<dbReference type="EMBL" id="JBHSTZ010000067">
    <property type="protein sequence ID" value="MFC6382427.1"/>
    <property type="molecule type" value="Genomic_DNA"/>
</dbReference>